<keyword evidence="4" id="KW-0430">Lectin</keyword>
<dbReference type="Pfam" id="PF00059">
    <property type="entry name" value="Lectin_C"/>
    <property type="match status" value="1"/>
</dbReference>
<evidence type="ECO:0000256" key="2">
    <source>
        <dbReference type="ARBA" id="ARBA00022525"/>
    </source>
</evidence>
<evidence type="ECO:0000313" key="8">
    <source>
        <dbReference type="Proteomes" id="UP001164746"/>
    </source>
</evidence>
<dbReference type="InterPro" id="IPR035976">
    <property type="entry name" value="Sushi/SCR/CCP_sf"/>
</dbReference>
<organism evidence="7 8">
    <name type="scientific">Mya arenaria</name>
    <name type="common">Soft-shell clam</name>
    <dbReference type="NCBI Taxonomy" id="6604"/>
    <lineage>
        <taxon>Eukaryota</taxon>
        <taxon>Metazoa</taxon>
        <taxon>Spiralia</taxon>
        <taxon>Lophotrochozoa</taxon>
        <taxon>Mollusca</taxon>
        <taxon>Bivalvia</taxon>
        <taxon>Autobranchia</taxon>
        <taxon>Heteroconchia</taxon>
        <taxon>Euheterodonta</taxon>
        <taxon>Imparidentia</taxon>
        <taxon>Neoheterodontei</taxon>
        <taxon>Myida</taxon>
        <taxon>Myoidea</taxon>
        <taxon>Myidae</taxon>
        <taxon>Mya</taxon>
    </lineage>
</organism>
<dbReference type="PANTHER" id="PTHR22799">
    <property type="entry name" value="TETRANECTIN-RELATED"/>
    <property type="match status" value="1"/>
</dbReference>
<keyword evidence="5" id="KW-1015">Disulfide bond</keyword>
<dbReference type="PROSITE" id="PS00615">
    <property type="entry name" value="C_TYPE_LECTIN_1"/>
    <property type="match status" value="1"/>
</dbReference>
<gene>
    <name evidence="7" type="ORF">MAR_008686</name>
</gene>
<feature type="domain" description="C-type lectin" evidence="6">
    <location>
        <begin position="39"/>
        <end position="104"/>
    </location>
</feature>
<comment type="subcellular location">
    <subcellularLocation>
        <location evidence="1">Secreted</location>
    </subcellularLocation>
</comment>
<dbReference type="Gene3D" id="3.10.100.10">
    <property type="entry name" value="Mannose-Binding Protein A, subunit A"/>
    <property type="match status" value="1"/>
</dbReference>
<dbReference type="Proteomes" id="UP001164746">
    <property type="component" value="Chromosome 4"/>
</dbReference>
<accession>A0ABY7DWN3</accession>
<dbReference type="InterPro" id="IPR001304">
    <property type="entry name" value="C-type_lectin-like"/>
</dbReference>
<proteinExistence type="predicted"/>
<dbReference type="InterPro" id="IPR016186">
    <property type="entry name" value="C-type_lectin-like/link_sf"/>
</dbReference>
<keyword evidence="8" id="KW-1185">Reference proteome</keyword>
<evidence type="ECO:0000313" key="7">
    <source>
        <dbReference type="EMBL" id="WAR02128.1"/>
    </source>
</evidence>
<evidence type="ECO:0000256" key="5">
    <source>
        <dbReference type="ARBA" id="ARBA00023157"/>
    </source>
</evidence>
<keyword evidence="3" id="KW-0732">Signal</keyword>
<name>A0ABY7DWN3_MYAAR</name>
<protein>
    <submittedName>
        <fullName evidence="7">LECE-like protein</fullName>
    </submittedName>
</protein>
<evidence type="ECO:0000259" key="6">
    <source>
        <dbReference type="PROSITE" id="PS50041"/>
    </source>
</evidence>
<dbReference type="SUPFAM" id="SSF57535">
    <property type="entry name" value="Complement control module/SCR domain"/>
    <property type="match status" value="1"/>
</dbReference>
<dbReference type="InterPro" id="IPR051663">
    <property type="entry name" value="CLec_Tetranectin-domain"/>
</dbReference>
<dbReference type="PROSITE" id="PS50041">
    <property type="entry name" value="C_TYPE_LECTIN_2"/>
    <property type="match status" value="1"/>
</dbReference>
<evidence type="ECO:0000256" key="3">
    <source>
        <dbReference type="ARBA" id="ARBA00022729"/>
    </source>
</evidence>
<dbReference type="InterPro" id="IPR018378">
    <property type="entry name" value="C-type_lectin_CS"/>
</dbReference>
<dbReference type="PANTHER" id="PTHR22799:SF1">
    <property type="entry name" value="C-TYPE LECTIN DOMAIN FAMILY 11 MEMBER A"/>
    <property type="match status" value="1"/>
</dbReference>
<dbReference type="InterPro" id="IPR016187">
    <property type="entry name" value="CTDL_fold"/>
</dbReference>
<dbReference type="EMBL" id="CP111015">
    <property type="protein sequence ID" value="WAR02128.1"/>
    <property type="molecule type" value="Genomic_DNA"/>
</dbReference>
<reference evidence="7" key="1">
    <citation type="submission" date="2022-11" db="EMBL/GenBank/DDBJ databases">
        <title>Centuries of genome instability and evolution in soft-shell clam transmissible cancer (bioRxiv).</title>
        <authorList>
            <person name="Hart S.F.M."/>
            <person name="Yonemitsu M.A."/>
            <person name="Giersch R.M."/>
            <person name="Beal B.F."/>
            <person name="Arriagada G."/>
            <person name="Davis B.W."/>
            <person name="Ostrander E.A."/>
            <person name="Goff S.P."/>
            <person name="Metzger M.J."/>
        </authorList>
    </citation>
    <scope>NUCLEOTIDE SEQUENCE</scope>
    <source>
        <strain evidence="7">MELC-2E11</strain>
        <tissue evidence="7">Siphon/mantle</tissue>
    </source>
</reference>
<keyword evidence="2" id="KW-0964">Secreted</keyword>
<evidence type="ECO:0000256" key="4">
    <source>
        <dbReference type="ARBA" id="ARBA00022734"/>
    </source>
</evidence>
<dbReference type="SUPFAM" id="SSF56436">
    <property type="entry name" value="C-type lectin-like"/>
    <property type="match status" value="1"/>
</dbReference>
<evidence type="ECO:0000256" key="1">
    <source>
        <dbReference type="ARBA" id="ARBA00004613"/>
    </source>
</evidence>
<sequence length="109" mass="12294">MDCGLPSMPDNASISGNMFNIGMRVKFTCSEGTNTINGVWMSVQDFDVEGVYKLSDGSPVEFTDWQKGQPDNYADNDDCVNGWIGIQLQWNDIDCGARFWFICEYELNL</sequence>